<dbReference type="Gene3D" id="2.150.10.10">
    <property type="entry name" value="Serralysin-like metalloprotease, C-terminal"/>
    <property type="match status" value="12"/>
</dbReference>
<feature type="coiled-coil region" evidence="1">
    <location>
        <begin position="1374"/>
        <end position="1401"/>
    </location>
</feature>
<sequence length="1723" mass="166196">MNKSYKTVWNETTGTYVAAPEVAKGRGKSGRKARSIKALGASGVLVAAGVGLSAFAPSAMAGSIINCGNAINSYASFSAAQAGAWTNTQQAATCFSGSSSLGTGVVLSENGNYFSPDGTNAAILVGASGSNATGKVTIYGPSGIAMMNQVDMTSHKIVNVAAGTVSSISGDAINGSQLYAVSASAASAIGGGSTVSSTGAISAPSYALTNANSIDGTTGAKTDIGTAFGTVDTALGKLNTSITNINNGQGSRYFKTSGNNDGTDDATLLGYGSVTIGPGSYAAGGASPYESAGLGGGSVALGYAATATGGGSVSIGANPISDFTNVAIGAGANAMGGRQSIAIGMSSQVTGTAAEAFGFQSTASGTSAVALGANTTASAGNSVALGTSSTTTANLSAAGYNPGSGTLSGTASVANGEVSVGKAGAERRVTNVAAGSAATDAVNVSQLQSEDAKVNNVSNNVSNVANNLANTNNNVANLSGNVTNINNTVNNIVNGGGIKYFHTNSTLADSSAAGVDSVAVGPNAVARGAGSIAIGRNASMPLGTVLDGAIAIGDGSYTGYAQDVALGQNATAGGGASIAIGAQASTVVGVAINNQIALGTGATTAANNATALGGLATASTVNSVALGANSVANSSTLTTAGFTPVGGTAISAATAVGGEVSVGSAGKERRITNVAAGLNATDAVNVSQLQSEDAKVNNVSNNVSNVANNLANTNNNVANLSGNVTNINNTVNNIVNGGGIKYFHTNSTLADSSATGVDSVAVGPNAVARGAGSIAIGRNASMQSGMLMDGAIAIGDGSYTGYSQDMAIGQNATAGGGLSIAIGTQASTAGGTGVNNQLAVGTGATSGAANGTALGGSSTAATVNSVALGYSSVANSATLTTAGFQPVGGTAISAATAVGGEVSVGSAGKERRITNVAAGLNATDAVNVSQLQSEDAKVNNVSNNVSNVANNLSNTNNNVANLSGNVTNINNTVNNIVNGGGIKYFHANSTLADSSATGTNAVAIGGAASATTANSVALGSNSVANSATLATAGFTPTGGTAISAGTALGGEVSVGKAGAERRITNVAAGLSATDAVNVSQLQSEDAKVNNVSNNLSNTNNNVANLSGNVTNINNTVNNIVNGGGVKYFHANSTLADSSATGTNAVAIGGAASATTANSVALGSNSVANSATLTTAGFTPVGGTAISAATAAGGEVSVGAAGAERRITNVAAGLNATDAVNVSQLQSEDAKVNNVSNNVSNVANNLANTNNNVANLSGNVTNINNTVNNIVNGGGIKYFHANSTLADSSATGTNAVAIGGAASATTANSVALGSNSVANSATLATAGFTPTGGTAISAGTALGGEVSVGKAGAERRITNVAAGLSATDAVNVSQLQSEDAKVNNVANNLSNTNNNVANLSGNVTNMNNTVNNIVNGGGVKYFHANSTLADSSATGTDAVAIGGAASATTANSVALGSNSVANSATLATAGFTPAGGTAISAATAAGGEVSVGAAGKERRITNVAAGLNATDAVNVSQLQSEDAKVNNVSNNVSNVANNLSNTNNNVANLSGNVTNINNTVNNIVNGGGVKYFHANSTLADSSATGTNAVAIGGAASATTANSVALGSNSVANSATLTTAGFTPVGGTAISAATAAGGEVSVGAAGAERRITNVAAGLNATDAVNVSQLQSEDAKVNNVSNNVSNVANNLANTQQQRREPERQRHQHQQHGEQHREWWRHQVLPR</sequence>
<feature type="domain" description="Trimeric autotransporter adhesin YadA-like stalk" evidence="5">
    <location>
        <begin position="1062"/>
        <end position="1102"/>
    </location>
</feature>
<dbReference type="Pfam" id="PF13018">
    <property type="entry name" value="ESPR"/>
    <property type="match status" value="1"/>
</dbReference>
<feature type="compositionally biased region" description="Basic and acidic residues" evidence="2">
    <location>
        <begin position="1694"/>
        <end position="1717"/>
    </location>
</feature>
<feature type="domain" description="Trimeric autotransporter adhesin YadA-like stalk" evidence="5">
    <location>
        <begin position="1355"/>
        <end position="1395"/>
    </location>
</feature>
<comment type="caution">
    <text evidence="7">The sequence shown here is derived from an EMBL/GenBank/DDBJ whole genome shotgun (WGS) entry which is preliminary data.</text>
</comment>
<feature type="domain" description="Trimeric autotransporter adhesin YadA-like head" evidence="4">
    <location>
        <begin position="295"/>
        <end position="318"/>
    </location>
</feature>
<dbReference type="InterPro" id="IPR008635">
    <property type="entry name" value="Coiled_stalk_dom"/>
</dbReference>
<feature type="domain" description="Trimeric autotransporter adhesin YadA-like stalk" evidence="5">
    <location>
        <begin position="1205"/>
        <end position="1245"/>
    </location>
</feature>
<protein>
    <submittedName>
        <fullName evidence="7">Autotransporter adhesin</fullName>
    </submittedName>
</protein>
<feature type="domain" description="Trimeric autotransporter adhesin YadA-like stalk" evidence="5">
    <location>
        <begin position="428"/>
        <end position="468"/>
    </location>
</feature>
<feature type="domain" description="Trimeric autotransporter adhesin YadA-like head" evidence="4">
    <location>
        <begin position="849"/>
        <end position="872"/>
    </location>
</feature>
<feature type="domain" description="Trimeric autotransporter adhesin YadA-like head" evidence="4">
    <location>
        <begin position="512"/>
        <end position="538"/>
    </location>
</feature>
<dbReference type="Gene3D" id="1.20.5.170">
    <property type="match status" value="3"/>
</dbReference>
<dbReference type="InterPro" id="IPR011049">
    <property type="entry name" value="Serralysin-like_metalloprot_C"/>
</dbReference>
<reference evidence="7 8" key="1">
    <citation type="submission" date="2023-08" db="EMBL/GenBank/DDBJ databases">
        <title>Genome sequencing of plant associated microbes to promote plant fitness in Sorghum bicolor and Oryza sativa.</title>
        <authorList>
            <person name="Coleman-Derr D."/>
        </authorList>
    </citation>
    <scope>NUCLEOTIDE SEQUENCE [LARGE SCALE GENOMIC DNA]</scope>
    <source>
        <strain evidence="7 8">SLBN-33</strain>
    </source>
</reference>
<feature type="domain" description="Trimeric autotransporter adhesin YadA-like stalk" evidence="5">
    <location>
        <begin position="1498"/>
        <end position="1538"/>
    </location>
</feature>
<feature type="domain" description="Trimeric autotransporter adhesin YadA-like head" evidence="4">
    <location>
        <begin position="1289"/>
        <end position="1315"/>
    </location>
</feature>
<evidence type="ECO:0000259" key="5">
    <source>
        <dbReference type="Pfam" id="PF05662"/>
    </source>
</evidence>
<feature type="domain" description="Trimeric autotransporter adhesin YadA-like head" evidence="4">
    <location>
        <begin position="754"/>
        <end position="780"/>
    </location>
</feature>
<feature type="coiled-coil region" evidence="1">
    <location>
        <begin position="1081"/>
        <end position="1108"/>
    </location>
</feature>
<feature type="region of interest" description="Disordered" evidence="2">
    <location>
        <begin position="1690"/>
        <end position="1723"/>
    </location>
</feature>
<evidence type="ECO:0000256" key="1">
    <source>
        <dbReference type="SAM" id="Coils"/>
    </source>
</evidence>
<dbReference type="SUPFAM" id="SSF101967">
    <property type="entry name" value="Adhesin YadA, collagen-binding domain"/>
    <property type="match status" value="8"/>
</dbReference>
<dbReference type="InterPro" id="IPR024973">
    <property type="entry name" value="ESPR"/>
</dbReference>
<feature type="domain" description="Trimeric autotransporter adhesin YadA-like head" evidence="4">
    <location>
        <begin position="363"/>
        <end position="389"/>
    </location>
</feature>
<evidence type="ECO:0000259" key="4">
    <source>
        <dbReference type="Pfam" id="PF05658"/>
    </source>
</evidence>
<keyword evidence="3" id="KW-1133">Transmembrane helix</keyword>
<name>A0ABD5CBJ4_9BURK</name>
<gene>
    <name evidence="7" type="ORF">QF025_001374</name>
</gene>
<dbReference type="Proteomes" id="UP001245184">
    <property type="component" value="Unassembled WGS sequence"/>
</dbReference>
<organism evidence="7 8">
    <name type="scientific">Paraburkholderia graminis</name>
    <dbReference type="NCBI Taxonomy" id="60548"/>
    <lineage>
        <taxon>Bacteria</taxon>
        <taxon>Pseudomonadati</taxon>
        <taxon>Pseudomonadota</taxon>
        <taxon>Betaproteobacteria</taxon>
        <taxon>Burkholderiales</taxon>
        <taxon>Burkholderiaceae</taxon>
        <taxon>Paraburkholderia</taxon>
    </lineage>
</organism>
<feature type="domain" description="Trimeric autotransporter adhesin YadA-like head" evidence="4">
    <location>
        <begin position="1139"/>
        <end position="1165"/>
    </location>
</feature>
<dbReference type="Pfam" id="PF05662">
    <property type="entry name" value="YadA_stalk"/>
    <property type="match status" value="9"/>
</dbReference>
<evidence type="ECO:0000313" key="8">
    <source>
        <dbReference type="Proteomes" id="UP001245184"/>
    </source>
</evidence>
<feature type="domain" description="ESPR" evidence="6">
    <location>
        <begin position="1"/>
        <end position="46"/>
    </location>
</feature>
<keyword evidence="3" id="KW-0812">Transmembrane</keyword>
<evidence type="ECO:0000313" key="7">
    <source>
        <dbReference type="EMBL" id="MDR6202654.1"/>
    </source>
</evidence>
<evidence type="ECO:0000256" key="3">
    <source>
        <dbReference type="SAM" id="Phobius"/>
    </source>
</evidence>
<feature type="domain" description="Trimeric autotransporter adhesin YadA-like head" evidence="4">
    <location>
        <begin position="1582"/>
        <end position="1608"/>
    </location>
</feature>
<evidence type="ECO:0000259" key="6">
    <source>
        <dbReference type="Pfam" id="PF13018"/>
    </source>
</evidence>
<feature type="domain" description="Trimeric autotransporter adhesin YadA-like head" evidence="4">
    <location>
        <begin position="1432"/>
        <end position="1458"/>
    </location>
</feature>
<dbReference type="PANTHER" id="PTHR42264">
    <property type="entry name" value="EPHRIN_REC_LIKE DOMAIN-CONTAINING PROTEIN"/>
    <property type="match status" value="1"/>
</dbReference>
<dbReference type="EMBL" id="JAVIZN010000002">
    <property type="protein sequence ID" value="MDR6202654.1"/>
    <property type="molecule type" value="Genomic_DNA"/>
</dbReference>
<feature type="domain" description="Trimeric autotransporter adhesin YadA-like stalk" evidence="5">
    <location>
        <begin position="670"/>
        <end position="710"/>
    </location>
</feature>
<feature type="domain" description="Trimeric autotransporter adhesin YadA-like stalk" evidence="5">
    <location>
        <begin position="912"/>
        <end position="952"/>
    </location>
</feature>
<feature type="domain" description="Trimeric autotransporter adhesin YadA-like stalk" evidence="5">
    <location>
        <begin position="1648"/>
        <end position="1688"/>
    </location>
</feature>
<proteinExistence type="predicted"/>
<accession>A0ABD5CBJ4</accession>
<dbReference type="Pfam" id="PF05658">
    <property type="entry name" value="YadA_head"/>
    <property type="match status" value="12"/>
</dbReference>
<feature type="domain" description="Trimeric autotransporter adhesin YadA-like head" evidence="4">
    <location>
        <begin position="996"/>
        <end position="1022"/>
    </location>
</feature>
<feature type="domain" description="Trimeric autotransporter adhesin YadA-like head" evidence="4">
    <location>
        <begin position="607"/>
        <end position="630"/>
    </location>
</feature>
<keyword evidence="1" id="KW-0175">Coiled coil</keyword>
<dbReference type="InterPro" id="IPR008640">
    <property type="entry name" value="Adhesin_Head_dom"/>
</dbReference>
<feature type="domain" description="Trimeric autotransporter adhesin YadA-like head" evidence="4">
    <location>
        <begin position="564"/>
        <end position="584"/>
    </location>
</feature>
<evidence type="ECO:0000256" key="2">
    <source>
        <dbReference type="SAM" id="MobiDB-lite"/>
    </source>
</evidence>
<feature type="transmembrane region" description="Helical" evidence="3">
    <location>
        <begin position="36"/>
        <end position="56"/>
    </location>
</feature>
<keyword evidence="3" id="KW-0472">Membrane</keyword>
<feature type="domain" description="Trimeric autotransporter adhesin YadA-like stalk" evidence="5">
    <location>
        <begin position="156"/>
        <end position="198"/>
    </location>
</feature>